<protein>
    <submittedName>
        <fullName evidence="2">Uncharacterized protein</fullName>
    </submittedName>
</protein>
<gene>
    <name evidence="2" type="ORF">BOLC8T52058H</name>
</gene>
<feature type="region of interest" description="Disordered" evidence="1">
    <location>
        <begin position="1"/>
        <end position="44"/>
    </location>
</feature>
<accession>A0A3P6GYR7</accession>
<reference evidence="2" key="1">
    <citation type="submission" date="2018-11" db="EMBL/GenBank/DDBJ databases">
        <authorList>
            <consortium name="Genoscope - CEA"/>
            <person name="William W."/>
        </authorList>
    </citation>
    <scope>NUCLEOTIDE SEQUENCE</scope>
</reference>
<name>A0A3P6GYR7_BRAOL</name>
<evidence type="ECO:0000313" key="2">
    <source>
        <dbReference type="EMBL" id="VDD58829.1"/>
    </source>
</evidence>
<sequence>MNLQETMDKELETHRMEHGPKKRKTPGAGGEDEEDGTVEGDITL</sequence>
<organism evidence="2">
    <name type="scientific">Brassica oleracea</name>
    <name type="common">Wild cabbage</name>
    <dbReference type="NCBI Taxonomy" id="3712"/>
    <lineage>
        <taxon>Eukaryota</taxon>
        <taxon>Viridiplantae</taxon>
        <taxon>Streptophyta</taxon>
        <taxon>Embryophyta</taxon>
        <taxon>Tracheophyta</taxon>
        <taxon>Spermatophyta</taxon>
        <taxon>Magnoliopsida</taxon>
        <taxon>eudicotyledons</taxon>
        <taxon>Gunneridae</taxon>
        <taxon>Pentapetalae</taxon>
        <taxon>rosids</taxon>
        <taxon>malvids</taxon>
        <taxon>Brassicales</taxon>
        <taxon>Brassicaceae</taxon>
        <taxon>Brassiceae</taxon>
        <taxon>Brassica</taxon>
    </lineage>
</organism>
<proteinExistence type="predicted"/>
<dbReference type="AlphaFoldDB" id="A0A3P6GYR7"/>
<dbReference type="EMBL" id="LR031879">
    <property type="protein sequence ID" value="VDD58829.1"/>
    <property type="molecule type" value="Genomic_DNA"/>
</dbReference>
<evidence type="ECO:0000256" key="1">
    <source>
        <dbReference type="SAM" id="MobiDB-lite"/>
    </source>
</evidence>
<feature type="compositionally biased region" description="Basic and acidic residues" evidence="1">
    <location>
        <begin position="1"/>
        <end position="19"/>
    </location>
</feature>